<organism evidence="1 2">
    <name type="scientific">Microvirga aerilata</name>
    <dbReference type="NCBI Taxonomy" id="670292"/>
    <lineage>
        <taxon>Bacteria</taxon>
        <taxon>Pseudomonadati</taxon>
        <taxon>Pseudomonadota</taxon>
        <taxon>Alphaproteobacteria</taxon>
        <taxon>Hyphomicrobiales</taxon>
        <taxon>Methylobacteriaceae</taxon>
        <taxon>Microvirga</taxon>
    </lineage>
</organism>
<comment type="caution">
    <text evidence="1">The sequence shown here is derived from an EMBL/GenBank/DDBJ whole genome shotgun (WGS) entry which is preliminary data.</text>
</comment>
<protein>
    <recommendedName>
        <fullName evidence="3">CYTH domain-containing protein</fullName>
    </recommendedName>
</protein>
<evidence type="ECO:0000313" key="1">
    <source>
        <dbReference type="EMBL" id="MBL0407009.1"/>
    </source>
</evidence>
<dbReference type="Proteomes" id="UP000605848">
    <property type="component" value="Unassembled WGS sequence"/>
</dbReference>
<reference evidence="1" key="1">
    <citation type="submission" date="2021-01" db="EMBL/GenBank/DDBJ databases">
        <title>Microvirga sp.</title>
        <authorList>
            <person name="Kim M.K."/>
        </authorList>
    </citation>
    <scope>NUCLEOTIDE SEQUENCE</scope>
    <source>
        <strain evidence="1">5420S-16</strain>
    </source>
</reference>
<dbReference type="AlphaFoldDB" id="A0A937CZR8"/>
<dbReference type="Gene3D" id="2.40.320.10">
    <property type="entry name" value="Hypothetical Protein Pfu-838710-001"/>
    <property type="match status" value="1"/>
</dbReference>
<name>A0A937CZR8_9HYPH</name>
<proteinExistence type="predicted"/>
<keyword evidence="2" id="KW-1185">Reference proteome</keyword>
<dbReference type="RefSeq" id="WP_202063867.1">
    <property type="nucleotide sequence ID" value="NZ_JAEQMY010000059.1"/>
</dbReference>
<accession>A0A937CZR8</accession>
<evidence type="ECO:0008006" key="3">
    <source>
        <dbReference type="Google" id="ProtNLM"/>
    </source>
</evidence>
<gene>
    <name evidence="1" type="ORF">JKG68_24020</name>
</gene>
<dbReference type="EMBL" id="JAEQMY010000059">
    <property type="protein sequence ID" value="MBL0407009.1"/>
    <property type="molecule type" value="Genomic_DNA"/>
</dbReference>
<evidence type="ECO:0000313" key="2">
    <source>
        <dbReference type="Proteomes" id="UP000605848"/>
    </source>
</evidence>
<sequence length="232" mass="25798">MPIQRLFIIAPSLARLIRKERGGEHVREDYFPGQPHRSTYVQAEEGRTSLILEVGREEAPEERADLPLAHAQNLLAVSQGQVEYLRTSLSIGSYEIQVLHSIRPAPLDLVTVAVPSKDEPNFHPLSWFGPEVSAEPPYRRRRLALEGVPDARDVDVTNGALNSLLDLLEDRLTTWPGRHVAAISDASAADVTPGFKAPALESVPEMDEEIDDLHIEDEVIRGLARSLSPRQR</sequence>